<dbReference type="NCBIfam" id="NF000586">
    <property type="entry name" value="PRK00011.1"/>
    <property type="match status" value="1"/>
</dbReference>
<keyword evidence="6" id="KW-0963">Cytoplasm</keyword>
<evidence type="ECO:0000256" key="5">
    <source>
        <dbReference type="ARBA" id="ARBA00022898"/>
    </source>
</evidence>
<feature type="domain" description="Serine hydroxymethyltransferase-like" evidence="7">
    <location>
        <begin position="19"/>
        <end position="394"/>
    </location>
</feature>
<dbReference type="EC" id="2.1.2.1" evidence="6"/>
<dbReference type="Pfam" id="PF00464">
    <property type="entry name" value="SHMT"/>
    <property type="match status" value="1"/>
</dbReference>
<evidence type="ECO:0000256" key="4">
    <source>
        <dbReference type="ARBA" id="ARBA00022679"/>
    </source>
</evidence>
<comment type="pathway">
    <text evidence="6">One-carbon metabolism; tetrahydrofolate interconversion.</text>
</comment>
<comment type="pathway">
    <text evidence="6">Amino-acid biosynthesis; glycine biosynthesis; glycine from L-serine: step 1/1.</text>
</comment>
<comment type="subcellular location">
    <subcellularLocation>
        <location evidence="6">Cytoplasm</location>
    </subcellularLocation>
</comment>
<comment type="function">
    <text evidence="6">Catalyzes the reversible interconversion of serine and glycine with tetrahydrofolate (THF) serving as the one-carbon carrier. This reaction serves as the major source of one-carbon groups required for the biosynthesis of purines, thymidylate, methionine, and other important biomolecules. Also exhibits THF-independent aldolase activity toward beta-hydroxyamino acids, producing glycine and aldehydes, via a retro-aldol mechanism.</text>
</comment>
<evidence type="ECO:0000313" key="9">
    <source>
        <dbReference type="Proteomes" id="UP001560685"/>
    </source>
</evidence>
<evidence type="ECO:0000256" key="2">
    <source>
        <dbReference type="ARBA" id="ARBA00006376"/>
    </source>
</evidence>
<dbReference type="InterPro" id="IPR039429">
    <property type="entry name" value="SHMT-like_dom"/>
</dbReference>
<dbReference type="PANTHER" id="PTHR11680:SF35">
    <property type="entry name" value="SERINE HYDROXYMETHYLTRANSFERASE 1"/>
    <property type="match status" value="1"/>
</dbReference>
<dbReference type="InterPro" id="IPR001085">
    <property type="entry name" value="Ser_HO-MeTrfase"/>
</dbReference>
<dbReference type="PANTHER" id="PTHR11680">
    <property type="entry name" value="SERINE HYDROXYMETHYLTRANSFERASE"/>
    <property type="match status" value="1"/>
</dbReference>
<dbReference type="RefSeq" id="WP_369314632.1">
    <property type="nucleotide sequence ID" value="NZ_JBEHZE010000002.1"/>
</dbReference>
<keyword evidence="4 6" id="KW-0808">Transferase</keyword>
<comment type="similarity">
    <text evidence="2 6">Belongs to the SHMT family.</text>
</comment>
<keyword evidence="5 6" id="KW-0663">Pyridoxal phosphate</keyword>
<proteinExistence type="inferred from homology"/>
<reference evidence="8 9" key="1">
    <citation type="submission" date="2024-05" db="EMBL/GenBank/DDBJ databases">
        <title>Three bacterial strains, DH-69, EH-24, and ECK-19 isolated from coastal sediments.</title>
        <authorList>
            <person name="Ye Y.-Q."/>
            <person name="Du Z.-J."/>
        </authorList>
    </citation>
    <scope>NUCLEOTIDE SEQUENCE [LARGE SCALE GENOMIC DNA]</scope>
    <source>
        <strain evidence="8 9">ECK-19</strain>
    </source>
</reference>
<evidence type="ECO:0000256" key="3">
    <source>
        <dbReference type="ARBA" id="ARBA00022563"/>
    </source>
</evidence>
<dbReference type="CDD" id="cd00378">
    <property type="entry name" value="SHMT"/>
    <property type="match status" value="1"/>
</dbReference>
<protein>
    <recommendedName>
        <fullName evidence="6">Serine hydroxymethyltransferase</fullName>
        <shortName evidence="6">SHMT</shortName>
        <shortName evidence="6">Serine methylase</shortName>
        <ecNumber evidence="6">2.1.2.1</ecNumber>
    </recommendedName>
</protein>
<comment type="cofactor">
    <cofactor evidence="1 6">
        <name>pyridoxal 5'-phosphate</name>
        <dbReference type="ChEBI" id="CHEBI:597326"/>
    </cofactor>
</comment>
<feature type="binding site" evidence="6">
    <location>
        <position position="131"/>
    </location>
    <ligand>
        <name>(6S)-5,6,7,8-tetrahydrofolate</name>
        <dbReference type="ChEBI" id="CHEBI:57453"/>
    </ligand>
</feature>
<feature type="modified residue" description="N6-(pyridoxal phosphate)lysine" evidence="6">
    <location>
        <position position="240"/>
    </location>
</feature>
<dbReference type="Gene3D" id="3.90.1150.10">
    <property type="entry name" value="Aspartate Aminotransferase, domain 1"/>
    <property type="match status" value="1"/>
</dbReference>
<dbReference type="SUPFAM" id="SSF53383">
    <property type="entry name" value="PLP-dependent transferases"/>
    <property type="match status" value="1"/>
</dbReference>
<dbReference type="InterPro" id="IPR015424">
    <property type="entry name" value="PyrdxlP-dep_Trfase"/>
</dbReference>
<dbReference type="PIRSF" id="PIRSF000412">
    <property type="entry name" value="SHMT"/>
    <property type="match status" value="1"/>
</dbReference>
<comment type="caution">
    <text evidence="6">Lacks conserved residue(s) required for the propagation of feature annotation.</text>
</comment>
<evidence type="ECO:0000256" key="6">
    <source>
        <dbReference type="HAMAP-Rule" id="MF_00051"/>
    </source>
</evidence>
<dbReference type="Proteomes" id="UP001560685">
    <property type="component" value="Unassembled WGS sequence"/>
</dbReference>
<dbReference type="InterPro" id="IPR019798">
    <property type="entry name" value="Ser_HO-MeTrfase_PLP_BS"/>
</dbReference>
<name>A0ABV3Z6Z9_9PROT</name>
<feature type="site" description="Plays an important role in substrate specificity" evidence="6">
    <location>
        <position position="239"/>
    </location>
</feature>
<dbReference type="HAMAP" id="MF_00051">
    <property type="entry name" value="SHMT"/>
    <property type="match status" value="1"/>
</dbReference>
<dbReference type="GO" id="GO:0004372">
    <property type="term" value="F:glycine hydroxymethyltransferase activity"/>
    <property type="evidence" value="ECO:0007669"/>
    <property type="project" value="UniProtKB-EC"/>
</dbReference>
<gene>
    <name evidence="6 8" type="primary">glyA</name>
    <name evidence="8" type="ORF">ABFZ84_13620</name>
</gene>
<comment type="catalytic activity">
    <reaction evidence="6">
        <text>(6R)-5,10-methylene-5,6,7,8-tetrahydrofolate + glycine + H2O = (6S)-5,6,7,8-tetrahydrofolate + L-serine</text>
        <dbReference type="Rhea" id="RHEA:15481"/>
        <dbReference type="ChEBI" id="CHEBI:15377"/>
        <dbReference type="ChEBI" id="CHEBI:15636"/>
        <dbReference type="ChEBI" id="CHEBI:33384"/>
        <dbReference type="ChEBI" id="CHEBI:57305"/>
        <dbReference type="ChEBI" id="CHEBI:57453"/>
        <dbReference type="EC" id="2.1.2.1"/>
    </reaction>
</comment>
<evidence type="ECO:0000259" key="7">
    <source>
        <dbReference type="Pfam" id="PF00464"/>
    </source>
</evidence>
<dbReference type="InterPro" id="IPR015422">
    <property type="entry name" value="PyrdxlP-dep_Trfase_small"/>
</dbReference>
<comment type="subunit">
    <text evidence="6">Homodimer.</text>
</comment>
<dbReference type="EMBL" id="JBEHZE010000002">
    <property type="protein sequence ID" value="MEX6634586.1"/>
    <property type="molecule type" value="Genomic_DNA"/>
</dbReference>
<evidence type="ECO:0000256" key="1">
    <source>
        <dbReference type="ARBA" id="ARBA00001933"/>
    </source>
</evidence>
<dbReference type="InterPro" id="IPR049943">
    <property type="entry name" value="Ser_HO-MeTrfase-like"/>
</dbReference>
<dbReference type="InterPro" id="IPR015421">
    <property type="entry name" value="PyrdxlP-dep_Trfase_major"/>
</dbReference>
<sequence length="431" mass="46280">MSASHAYELPEGFFTETLAERDADIFAAMGRELVRQKDQIELIASENIVSKAVLEAAGSVLTNKYAEGYPGRRYYGGCEFVDEVEELAISRAKKLFNSTEAIVQPHSGSQANQCVFMSIMKPGDTFLGMDLASGGHLTHGGKANQSGKWFNAVSYGVREDDNLIDYDQLADLAEQHKPKMIIAGGSAYSRIIDFKRFREIADNVGAYLMVDMAHFAGLVAAGEYPNPMDHAHVVTTTTHKTMRGPRGGLVLTNDADLAKKIRSALFPGIQGGPLMHIIAAKAVAFGEALRPEFKSYARAVIENAQAVSSVLVESGYAVVSGGTDTHLALIDLRPKGVKGNKAEESLERAGITCNKNGVPFDPEKFTVTSGIRIGSPAGTTRGFGVAEFREIGAMMAEVLDTMANNSEADSSVEAAVATRVKALTARFPIYS</sequence>
<dbReference type="PROSITE" id="PS00096">
    <property type="entry name" value="SHMT"/>
    <property type="match status" value="1"/>
</dbReference>
<keyword evidence="9" id="KW-1185">Reference proteome</keyword>
<accession>A0ABV3Z6Z9</accession>
<comment type="caution">
    <text evidence="8">The sequence shown here is derived from an EMBL/GenBank/DDBJ whole genome shotgun (WGS) entry which is preliminary data.</text>
</comment>
<evidence type="ECO:0000313" key="8">
    <source>
        <dbReference type="EMBL" id="MEX6634586.1"/>
    </source>
</evidence>
<dbReference type="Gene3D" id="3.40.640.10">
    <property type="entry name" value="Type I PLP-dependent aspartate aminotransferase-like (Major domain)"/>
    <property type="match status" value="1"/>
</dbReference>
<organism evidence="8 9">
    <name type="scientific">Hyphococcus lacteus</name>
    <dbReference type="NCBI Taxonomy" id="3143536"/>
    <lineage>
        <taxon>Bacteria</taxon>
        <taxon>Pseudomonadati</taxon>
        <taxon>Pseudomonadota</taxon>
        <taxon>Alphaproteobacteria</taxon>
        <taxon>Parvularculales</taxon>
        <taxon>Parvularculaceae</taxon>
        <taxon>Hyphococcus</taxon>
    </lineage>
</organism>
<keyword evidence="6" id="KW-0028">Amino-acid biosynthesis</keyword>
<keyword evidence="3 6" id="KW-0554">One-carbon metabolism</keyword>
<feature type="binding site" evidence="6">
    <location>
        <begin position="135"/>
        <end position="137"/>
    </location>
    <ligand>
        <name>(6S)-5,6,7,8-tetrahydrofolate</name>
        <dbReference type="ChEBI" id="CHEBI:57453"/>
    </ligand>
</feature>